<organism evidence="4 5">
    <name type="scientific">Syphacia muris</name>
    <dbReference type="NCBI Taxonomy" id="451379"/>
    <lineage>
        <taxon>Eukaryota</taxon>
        <taxon>Metazoa</taxon>
        <taxon>Ecdysozoa</taxon>
        <taxon>Nematoda</taxon>
        <taxon>Chromadorea</taxon>
        <taxon>Rhabditida</taxon>
        <taxon>Spirurina</taxon>
        <taxon>Oxyuridomorpha</taxon>
        <taxon>Oxyuroidea</taxon>
        <taxon>Oxyuridae</taxon>
        <taxon>Syphacia</taxon>
    </lineage>
</organism>
<keyword evidence="3" id="KW-0687">Ribonucleoprotein</keyword>
<protein>
    <submittedName>
        <fullName evidence="5">LysM domain-containing protein</fullName>
    </submittedName>
</protein>
<dbReference type="InterPro" id="IPR002677">
    <property type="entry name" value="Ribosomal_bL32"/>
</dbReference>
<name>A0A0N5AIS4_9BILA</name>
<evidence type="ECO:0000256" key="1">
    <source>
        <dbReference type="ARBA" id="ARBA00008560"/>
    </source>
</evidence>
<proteinExistence type="inferred from homology"/>
<dbReference type="Proteomes" id="UP000046393">
    <property type="component" value="Unplaced"/>
</dbReference>
<evidence type="ECO:0000313" key="4">
    <source>
        <dbReference type="Proteomes" id="UP000046393"/>
    </source>
</evidence>
<evidence type="ECO:0000313" key="5">
    <source>
        <dbReference type="WBParaSite" id="SMUV_0000433101-mRNA-1"/>
    </source>
</evidence>
<dbReference type="SUPFAM" id="SSF57829">
    <property type="entry name" value="Zn-binding ribosomal proteins"/>
    <property type="match status" value="1"/>
</dbReference>
<dbReference type="GO" id="GO:0006412">
    <property type="term" value="P:translation"/>
    <property type="evidence" value="ECO:0007669"/>
    <property type="project" value="InterPro"/>
</dbReference>
<dbReference type="Pfam" id="PF01783">
    <property type="entry name" value="Ribosomal_L32p"/>
    <property type="match status" value="1"/>
</dbReference>
<evidence type="ECO:0000256" key="2">
    <source>
        <dbReference type="ARBA" id="ARBA00022980"/>
    </source>
</evidence>
<dbReference type="WBParaSite" id="SMUV_0000433101-mRNA-1">
    <property type="protein sequence ID" value="SMUV_0000433101-mRNA-1"/>
    <property type="gene ID" value="SMUV_0000433101"/>
</dbReference>
<accession>A0A0N5AIS4</accession>
<dbReference type="GO" id="GO:0015934">
    <property type="term" value="C:large ribosomal subunit"/>
    <property type="evidence" value="ECO:0007669"/>
    <property type="project" value="InterPro"/>
</dbReference>
<dbReference type="AlphaFoldDB" id="A0A0N5AIS4"/>
<sequence>MDGRTCPTRVRTRKYAHTRIIAPAKNLVCCPNCGTYHESHTICVLQLSGTCYEQVRKITNQMKKKIMDYNPYIGERQQLPKQNEMSNVASESTVKSLNNEVWKGKRIVEAKKSQETWFKKIYRSQPDK</sequence>
<dbReference type="NCBIfam" id="TIGR01031">
    <property type="entry name" value="rpmF_bact"/>
    <property type="match status" value="1"/>
</dbReference>
<keyword evidence="2" id="KW-0689">Ribosomal protein</keyword>
<dbReference type="STRING" id="451379.A0A0N5AIS4"/>
<comment type="similarity">
    <text evidence="1">Belongs to the bacterial ribosomal protein bL32 family.</text>
</comment>
<dbReference type="GO" id="GO:0003735">
    <property type="term" value="F:structural constituent of ribosome"/>
    <property type="evidence" value="ECO:0007669"/>
    <property type="project" value="InterPro"/>
</dbReference>
<evidence type="ECO:0000256" key="3">
    <source>
        <dbReference type="ARBA" id="ARBA00023274"/>
    </source>
</evidence>
<dbReference type="InterPro" id="IPR011332">
    <property type="entry name" value="Ribosomal_zn-bd"/>
</dbReference>
<reference evidence="5" key="1">
    <citation type="submission" date="2017-02" db="UniProtKB">
        <authorList>
            <consortium name="WormBaseParasite"/>
        </authorList>
    </citation>
    <scope>IDENTIFICATION</scope>
</reference>
<keyword evidence="4" id="KW-1185">Reference proteome</keyword>